<dbReference type="STRING" id="926567.TheveDRAFT_1066"/>
<evidence type="ECO:0000256" key="1">
    <source>
        <dbReference type="SAM" id="Coils"/>
    </source>
</evidence>
<reference evidence="2 3" key="1">
    <citation type="submission" date="2011-10" db="EMBL/GenBank/DDBJ databases">
        <title>The Noncontiguous Finished genome of Thermanaerovibrio velox DSM 12556.</title>
        <authorList>
            <consortium name="US DOE Joint Genome Institute (JGI-PGF)"/>
            <person name="Lucas S."/>
            <person name="Copeland A."/>
            <person name="Lapidus A."/>
            <person name="Glavina del Rio T."/>
            <person name="Dalin E."/>
            <person name="Tice H."/>
            <person name="Bruce D."/>
            <person name="Goodwin L."/>
            <person name="Pitluck S."/>
            <person name="Peters L."/>
            <person name="Mikhailova N."/>
            <person name="Teshima H."/>
            <person name="Kyrpides N."/>
            <person name="Mavromatis K."/>
            <person name="Ivanova N."/>
            <person name="Markowitz V."/>
            <person name="Cheng J.-F."/>
            <person name="Hugenholtz P."/>
            <person name="Woyke T."/>
            <person name="Wu D."/>
            <person name="Spring S."/>
            <person name="Brambilla E.-M."/>
            <person name="Klenk H.-P."/>
            <person name="Eisen J.A."/>
        </authorList>
    </citation>
    <scope>NUCLEOTIDE SEQUENCE [LARGE SCALE GENOMIC DNA]</scope>
    <source>
        <strain evidence="2 3">DSM 12556</strain>
    </source>
</reference>
<dbReference type="OrthoDB" id="9859545at2"/>
<sequence length="98" mass="11449">MSQQFEQIERLVDRLGAKISLLQKERDSALSEVASLKSQLQEKDLELIRVKKEMQRTVEQLEREKTALQKELQQQEQRMGDLFGKIRSLLPEDPAGRQ</sequence>
<feature type="coiled-coil region" evidence="1">
    <location>
        <begin position="5"/>
        <end position="85"/>
    </location>
</feature>
<dbReference type="Gene3D" id="1.20.5.340">
    <property type="match status" value="1"/>
</dbReference>
<name>H0USA1_9BACT</name>
<keyword evidence="1" id="KW-0175">Coiled coil</keyword>
<dbReference type="RefSeq" id="WP_006583684.1">
    <property type="nucleotide sequence ID" value="NZ_CM001377.1"/>
</dbReference>
<dbReference type="AlphaFoldDB" id="H0USA1"/>
<evidence type="ECO:0000313" key="2">
    <source>
        <dbReference type="EMBL" id="EHM10190.1"/>
    </source>
</evidence>
<dbReference type="EMBL" id="CM001377">
    <property type="protein sequence ID" value="EHM10190.1"/>
    <property type="molecule type" value="Genomic_DNA"/>
</dbReference>
<organism evidence="2 3">
    <name type="scientific">Thermanaerovibrio velox DSM 12556</name>
    <dbReference type="NCBI Taxonomy" id="926567"/>
    <lineage>
        <taxon>Bacteria</taxon>
        <taxon>Thermotogati</taxon>
        <taxon>Synergistota</taxon>
        <taxon>Synergistia</taxon>
        <taxon>Synergistales</taxon>
        <taxon>Synergistaceae</taxon>
        <taxon>Thermanaerovibrio</taxon>
    </lineage>
</organism>
<keyword evidence="3" id="KW-1185">Reference proteome</keyword>
<gene>
    <name evidence="2" type="ORF">TheveDRAFT_1066</name>
</gene>
<proteinExistence type="predicted"/>
<evidence type="ECO:0000313" key="3">
    <source>
        <dbReference type="Proteomes" id="UP000005730"/>
    </source>
</evidence>
<dbReference type="Proteomes" id="UP000005730">
    <property type="component" value="Chromosome"/>
</dbReference>
<dbReference type="HOGENOM" id="CLU_181259_0_0_0"/>
<accession>H0USA1</accession>
<protein>
    <submittedName>
        <fullName evidence="2">Uncharacterized protein</fullName>
    </submittedName>
</protein>
<dbReference type="eggNOG" id="ENOG5033NDD">
    <property type="taxonomic scope" value="Bacteria"/>
</dbReference>